<evidence type="ECO:0000313" key="2">
    <source>
        <dbReference type="EMBL" id="CAI5438000.1"/>
    </source>
</evidence>
<comment type="caution">
    <text evidence="2">The sequence shown here is derived from an EMBL/GenBank/DDBJ whole genome shotgun (WGS) entry which is preliminary data.</text>
</comment>
<accession>A0A9P1I4P4</accession>
<proteinExistence type="predicted"/>
<keyword evidence="3" id="KW-1185">Reference proteome</keyword>
<keyword evidence="1" id="KW-0732">Signal</keyword>
<evidence type="ECO:0000313" key="3">
    <source>
        <dbReference type="Proteomes" id="UP001152747"/>
    </source>
</evidence>
<organism evidence="2 3">
    <name type="scientific">Caenorhabditis angaria</name>
    <dbReference type="NCBI Taxonomy" id="860376"/>
    <lineage>
        <taxon>Eukaryota</taxon>
        <taxon>Metazoa</taxon>
        <taxon>Ecdysozoa</taxon>
        <taxon>Nematoda</taxon>
        <taxon>Chromadorea</taxon>
        <taxon>Rhabditida</taxon>
        <taxon>Rhabditina</taxon>
        <taxon>Rhabditomorpha</taxon>
        <taxon>Rhabditoidea</taxon>
        <taxon>Rhabditidae</taxon>
        <taxon>Peloderinae</taxon>
        <taxon>Caenorhabditis</taxon>
    </lineage>
</organism>
<feature type="signal peptide" evidence="1">
    <location>
        <begin position="1"/>
        <end position="17"/>
    </location>
</feature>
<gene>
    <name evidence="2" type="ORF">CAMP_LOCUS637</name>
</gene>
<evidence type="ECO:0000256" key="1">
    <source>
        <dbReference type="SAM" id="SignalP"/>
    </source>
</evidence>
<feature type="chain" id="PRO_5040380203" evidence="1">
    <location>
        <begin position="18"/>
        <end position="269"/>
    </location>
</feature>
<reference evidence="2" key="1">
    <citation type="submission" date="2022-11" db="EMBL/GenBank/DDBJ databases">
        <authorList>
            <person name="Kikuchi T."/>
        </authorList>
    </citation>
    <scope>NUCLEOTIDE SEQUENCE</scope>
    <source>
        <strain evidence="2">PS1010</strain>
    </source>
</reference>
<dbReference type="EMBL" id="CANHGI010000001">
    <property type="protein sequence ID" value="CAI5438000.1"/>
    <property type="molecule type" value="Genomic_DNA"/>
</dbReference>
<dbReference type="AlphaFoldDB" id="A0A9P1I4P4"/>
<name>A0A9P1I4P4_9PELO</name>
<dbReference type="Proteomes" id="UP001152747">
    <property type="component" value="Unassembled WGS sequence"/>
</dbReference>
<sequence>MKFFLVFLISSLDFCSASDGSEAVKNLLDGLKETYKDQGIDGVLQYLSSDFKMKGEKNRKITKEYAEKQLKHNSFKSESPQKLPFSIPSLIKYVSSARLEKDMTLVIGTKNGYTLYAKPNPLRSYEKNQIRSYADDKSLLRTPYGSKDDSLNYNDYKATFEARLEMRKIRKVRRLQHYLHGSTNQQQCHSVNKCRPIKNRHSRSTKKKQLEELRYPCESQREMVGAGIEACWSINQRLNKRIVGSQCATFCNNRMYYLYTYEMDSGRLE</sequence>
<protein>
    <submittedName>
        <fullName evidence="2">Uncharacterized protein</fullName>
    </submittedName>
</protein>